<reference evidence="21" key="1">
    <citation type="journal article" date="2007" name="BMC Evol. Biol.">
        <title>The mitochondrial genome of Phallusia mammillata and Phallusia fumigata (Tunicata, Ascidiacea): high genome plasticity at intra-genus level.</title>
        <authorList>
            <person name="Iannelli F."/>
            <person name="Griggio F."/>
            <person name="Pesole G."/>
            <person name="Gissi C."/>
        </authorList>
    </citation>
    <scope>NUCLEOTIDE SEQUENCE</scope>
    <source>
        <tissue evidence="21">Siphon muscle</tissue>
    </source>
</reference>
<feature type="transmembrane region" description="Helical" evidence="18">
    <location>
        <begin position="341"/>
        <end position="361"/>
    </location>
</feature>
<dbReference type="GO" id="GO:0005743">
    <property type="term" value="C:mitochondrial inner membrane"/>
    <property type="evidence" value="ECO:0007669"/>
    <property type="project" value="UniProtKB-SubCell"/>
</dbReference>
<comment type="cofactor">
    <cofactor evidence="18">
        <name>heme b</name>
        <dbReference type="ChEBI" id="CHEBI:60344"/>
    </cofactor>
    <text evidence="18">Binds 2 heme groups non-covalently.</text>
</comment>
<protein>
    <recommendedName>
        <fullName evidence="3 18">Cytochrome b</fullName>
    </recommendedName>
</protein>
<feature type="binding site" description="axial binding residue" evidence="17">
    <location>
        <position position="95"/>
    </location>
    <ligand>
        <name>heme b</name>
        <dbReference type="ChEBI" id="CHEBI:60344"/>
        <label>b566</label>
    </ligand>
    <ligandPart>
        <name>Fe</name>
        <dbReference type="ChEBI" id="CHEBI:18248"/>
    </ligandPart>
</feature>
<dbReference type="CTD" id="4519"/>
<keyword evidence="11 18" id="KW-1133">Transmembrane helix</keyword>
<dbReference type="PANTHER" id="PTHR19271:SF16">
    <property type="entry name" value="CYTOCHROME B"/>
    <property type="match status" value="1"/>
</dbReference>
<feature type="transmembrane region" description="Helical" evidence="18">
    <location>
        <begin position="287"/>
        <end position="308"/>
    </location>
</feature>
<evidence type="ECO:0000256" key="3">
    <source>
        <dbReference type="ARBA" id="ARBA00013531"/>
    </source>
</evidence>
<evidence type="ECO:0000313" key="21">
    <source>
        <dbReference type="EMBL" id="CAL24354.1"/>
    </source>
</evidence>
<name>A7WL86_9ASCI</name>
<organism evidence="21">
    <name type="scientific">Phallusia fumigata</name>
    <dbReference type="NCBI Taxonomy" id="395376"/>
    <lineage>
        <taxon>Eukaryota</taxon>
        <taxon>Metazoa</taxon>
        <taxon>Chordata</taxon>
        <taxon>Tunicata</taxon>
        <taxon>Ascidiacea</taxon>
        <taxon>Phlebobranchia</taxon>
        <taxon>Ascidiidae</taxon>
        <taxon>Phallusia</taxon>
    </lineage>
</organism>
<evidence type="ECO:0000256" key="14">
    <source>
        <dbReference type="ARBA" id="ARBA00023128"/>
    </source>
</evidence>
<dbReference type="PIRSF" id="PIRSF038885">
    <property type="entry name" value="COB"/>
    <property type="match status" value="1"/>
</dbReference>
<dbReference type="SUPFAM" id="SSF81648">
    <property type="entry name" value="a domain/subunit of cytochrome bc1 complex (Ubiquinol-cytochrome c reductase)"/>
    <property type="match status" value="1"/>
</dbReference>
<sequence length="363" mass="40611">MWRNNSFISLFMGSFYSLPSPVNLSYWWNMGSLLGLFLIIQIVTGLFLTMHYAGNIEVAFDSVSKTIGRDANYGWVLRYAHANGASFFLALIYLHMGRSIYYKRYNNLHTWSVGVVLLALSMLTAFLGYVLPWGQMSFWGATVITNLITAIPVWGGSIVTWVWGGFSVDNAALNRFYTLHFLVPFLIGVVALVHLVVLHEEGSGNPVGSFSSSLKIFFWPYFGVKDILGVGVVLFVFLAVVFLAPDMFGDPDNFYQANPMVTPVHIKPEWYFLFAYAILRSIPNKGLGVLSLVVSILVFFLLPWGGGVGFTPSVVYQVVVWLWVANFFLLTWLGGCPVKDVYTHLAQVSGFLYFALIALFVCL</sequence>
<evidence type="ECO:0000256" key="1">
    <source>
        <dbReference type="ARBA" id="ARBA00002566"/>
    </source>
</evidence>
<dbReference type="SUPFAM" id="SSF81342">
    <property type="entry name" value="Transmembrane di-heme cytochromes"/>
    <property type="match status" value="1"/>
</dbReference>
<keyword evidence="5 17" id="KW-0349">Heme</keyword>
<evidence type="ECO:0000256" key="11">
    <source>
        <dbReference type="ARBA" id="ARBA00022989"/>
    </source>
</evidence>
<evidence type="ECO:0000256" key="9">
    <source>
        <dbReference type="ARBA" id="ARBA00022792"/>
    </source>
</evidence>
<dbReference type="InterPro" id="IPR036150">
    <property type="entry name" value="Cyt_b/b6_C_sf"/>
</dbReference>
<evidence type="ECO:0000256" key="13">
    <source>
        <dbReference type="ARBA" id="ARBA00023075"/>
    </source>
</evidence>
<dbReference type="PROSITE" id="PS51002">
    <property type="entry name" value="CYTB_NTER"/>
    <property type="match status" value="1"/>
</dbReference>
<evidence type="ECO:0000256" key="15">
    <source>
        <dbReference type="ARBA" id="ARBA00023136"/>
    </source>
</evidence>
<dbReference type="GO" id="GO:0046872">
    <property type="term" value="F:metal ion binding"/>
    <property type="evidence" value="ECO:0007669"/>
    <property type="project" value="UniProtKB-UniRule"/>
</dbReference>
<dbReference type="AlphaFoldDB" id="A7WL86"/>
<evidence type="ECO:0000256" key="4">
    <source>
        <dbReference type="ARBA" id="ARBA00022448"/>
    </source>
</evidence>
<dbReference type="GO" id="GO:0045275">
    <property type="term" value="C:respiratory chain complex III"/>
    <property type="evidence" value="ECO:0007669"/>
    <property type="project" value="InterPro"/>
</dbReference>
<feature type="transmembrane region" description="Helical" evidence="18">
    <location>
        <begin position="176"/>
        <end position="198"/>
    </location>
</feature>
<comment type="cofactor">
    <cofactor evidence="17">
        <name>heme</name>
        <dbReference type="ChEBI" id="CHEBI:30413"/>
    </cofactor>
    <text evidence="17">Binds 2 heme groups non-covalently.</text>
</comment>
<comment type="subcellular location">
    <subcellularLocation>
        <location evidence="2">Mitochondrion inner membrane</location>
        <topology evidence="2">Multi-pass membrane protein</topology>
    </subcellularLocation>
</comment>
<evidence type="ECO:0000256" key="10">
    <source>
        <dbReference type="ARBA" id="ARBA00022982"/>
    </source>
</evidence>
<comment type="similarity">
    <text evidence="18">Belongs to the cytochrome b family.</text>
</comment>
<feature type="transmembrane region" description="Helical" evidence="18">
    <location>
        <begin position="73"/>
        <end position="96"/>
    </location>
</feature>
<keyword evidence="13" id="KW-0830">Ubiquinone</keyword>
<evidence type="ECO:0000259" key="20">
    <source>
        <dbReference type="PROSITE" id="PS51003"/>
    </source>
</evidence>
<comment type="function">
    <text evidence="1 18">Component of the ubiquinol-cytochrome c reductase complex (complex III or cytochrome b-c1 complex) that is part of the mitochondrial respiratory chain. The b-c1 complex mediates electron transfer from ubiquinol to cytochrome c. Contributes to the generation of a proton gradient across the mitochondrial membrane that is then used for ATP synthesis.</text>
</comment>
<dbReference type="PROSITE" id="PS51003">
    <property type="entry name" value="CYTB_CTER"/>
    <property type="match status" value="1"/>
</dbReference>
<dbReference type="InterPro" id="IPR048259">
    <property type="entry name" value="Cytochrome_b_N_euk/bac"/>
</dbReference>
<keyword evidence="4 18" id="KW-0813">Transport</keyword>
<dbReference type="GO" id="GO:0006122">
    <property type="term" value="P:mitochondrial electron transport, ubiquinol to cytochrome c"/>
    <property type="evidence" value="ECO:0007669"/>
    <property type="project" value="TreeGrafter"/>
</dbReference>
<feature type="binding site" evidence="16">
    <location>
        <position position="199"/>
    </location>
    <ligand>
        <name>a ubiquinone</name>
        <dbReference type="ChEBI" id="CHEBI:16389"/>
    </ligand>
</feature>
<feature type="transmembrane region" description="Helical" evidence="18">
    <location>
        <begin position="33"/>
        <end position="53"/>
    </location>
</feature>
<dbReference type="Gene3D" id="1.20.810.10">
    <property type="entry name" value="Cytochrome Bc1 Complex, Chain C"/>
    <property type="match status" value="1"/>
</dbReference>
<feature type="transmembrane region" description="Helical" evidence="18">
    <location>
        <begin position="108"/>
        <end position="131"/>
    </location>
</feature>
<keyword evidence="15 18" id="KW-0472">Membrane</keyword>
<keyword evidence="10 18" id="KW-0249">Electron transport</keyword>
<feature type="binding site" description="axial binding residue" evidence="17">
    <location>
        <position position="194"/>
    </location>
    <ligand>
        <name>heme b</name>
        <dbReference type="ChEBI" id="CHEBI:60344"/>
        <label>b566</label>
    </ligand>
    <ligandPart>
        <name>Fe</name>
        <dbReference type="ChEBI" id="CHEBI:18248"/>
    </ligandPart>
</feature>
<keyword evidence="12 17" id="KW-0408">Iron</keyword>
<dbReference type="GO" id="GO:0008121">
    <property type="term" value="F:quinol-cytochrome-c reductase activity"/>
    <property type="evidence" value="ECO:0007669"/>
    <property type="project" value="InterPro"/>
</dbReference>
<evidence type="ECO:0000256" key="2">
    <source>
        <dbReference type="ARBA" id="ARBA00004448"/>
    </source>
</evidence>
<dbReference type="Pfam" id="PF00033">
    <property type="entry name" value="Cytochrome_B"/>
    <property type="match status" value="1"/>
</dbReference>
<feature type="binding site" description="axial binding residue" evidence="17">
    <location>
        <position position="180"/>
    </location>
    <ligand>
        <name>heme b</name>
        <dbReference type="ChEBI" id="CHEBI:60344"/>
        <label>b562</label>
    </ligand>
    <ligandPart>
        <name>Fe</name>
        <dbReference type="ChEBI" id="CHEBI:18248"/>
    </ligandPart>
</feature>
<gene>
    <name evidence="21" type="primary">cytb</name>
</gene>
<evidence type="ECO:0000256" key="6">
    <source>
        <dbReference type="ARBA" id="ARBA00022660"/>
    </source>
</evidence>
<evidence type="ECO:0000259" key="19">
    <source>
        <dbReference type="PROSITE" id="PS51002"/>
    </source>
</evidence>
<keyword evidence="9" id="KW-0999">Mitochondrion inner membrane</keyword>
<keyword evidence="6 18" id="KW-0679">Respiratory chain</keyword>
<dbReference type="InterPro" id="IPR005797">
    <property type="entry name" value="Cyt_b/b6_N"/>
</dbReference>
<feature type="transmembrane region" description="Helical" evidence="18">
    <location>
        <begin position="218"/>
        <end position="244"/>
    </location>
</feature>
<proteinExistence type="inferred from homology"/>
<dbReference type="EMBL" id="AM292602">
    <property type="protein sequence ID" value="CAL24354.1"/>
    <property type="molecule type" value="Genomic_DNA"/>
</dbReference>
<dbReference type="InterPro" id="IPR027387">
    <property type="entry name" value="Cytb/b6-like_sf"/>
</dbReference>
<dbReference type="InterPro" id="IPR030689">
    <property type="entry name" value="Cytochrome_b"/>
</dbReference>
<feature type="binding site" description="axial binding residue" evidence="17">
    <location>
        <position position="81"/>
    </location>
    <ligand>
        <name>heme b</name>
        <dbReference type="ChEBI" id="CHEBI:60344"/>
        <label>b562</label>
    </ligand>
    <ligandPart>
        <name>Fe</name>
        <dbReference type="ChEBI" id="CHEBI:18248"/>
    </ligandPart>
</feature>
<dbReference type="CDD" id="cd00290">
    <property type="entry name" value="cytochrome_b_C"/>
    <property type="match status" value="1"/>
</dbReference>
<accession>A7WL86</accession>
<feature type="transmembrane region" description="Helical" evidence="18">
    <location>
        <begin position="314"/>
        <end position="334"/>
    </location>
</feature>
<feature type="domain" description="Cytochrome b/b6 N-terminal region profile" evidence="19">
    <location>
        <begin position="1"/>
        <end position="207"/>
    </location>
</feature>
<geneLocation type="mitochondrion" evidence="21"/>
<dbReference type="GO" id="GO:0016491">
    <property type="term" value="F:oxidoreductase activity"/>
    <property type="evidence" value="ECO:0007669"/>
    <property type="project" value="UniProtKB-UniRule"/>
</dbReference>
<keyword evidence="14 18" id="KW-0496">Mitochondrion</keyword>
<keyword evidence="7 18" id="KW-0812">Transmembrane</keyword>
<evidence type="ECO:0000256" key="12">
    <source>
        <dbReference type="ARBA" id="ARBA00023004"/>
    </source>
</evidence>
<evidence type="ECO:0000256" key="5">
    <source>
        <dbReference type="ARBA" id="ARBA00022617"/>
    </source>
</evidence>
<keyword evidence="8 17" id="KW-0479">Metal-binding</keyword>
<dbReference type="InterPro" id="IPR048260">
    <property type="entry name" value="Cytochrome_b_C_euk/bac"/>
</dbReference>
<dbReference type="InterPro" id="IPR005798">
    <property type="entry name" value="Cyt_b/b6_C"/>
</dbReference>
<dbReference type="InterPro" id="IPR016174">
    <property type="entry name" value="Di-haem_cyt_TM"/>
</dbReference>
<dbReference type="GeneID" id="5614407"/>
<evidence type="ECO:0000256" key="7">
    <source>
        <dbReference type="ARBA" id="ARBA00022692"/>
    </source>
</evidence>
<evidence type="ECO:0000256" key="16">
    <source>
        <dbReference type="PIRSR" id="PIRSR038885-1"/>
    </source>
</evidence>
<evidence type="ECO:0000256" key="17">
    <source>
        <dbReference type="PIRSR" id="PIRSR038885-2"/>
    </source>
</evidence>
<evidence type="ECO:0000256" key="18">
    <source>
        <dbReference type="RuleBase" id="RU362117"/>
    </source>
</evidence>
<dbReference type="RefSeq" id="YP_001481144.1">
    <property type="nucleotide sequence ID" value="NC_009834.1"/>
</dbReference>
<dbReference type="PANTHER" id="PTHR19271">
    <property type="entry name" value="CYTOCHROME B"/>
    <property type="match status" value="1"/>
</dbReference>
<evidence type="ECO:0000256" key="8">
    <source>
        <dbReference type="ARBA" id="ARBA00022723"/>
    </source>
</evidence>
<dbReference type="Pfam" id="PF00032">
    <property type="entry name" value="Cytochrom_B_C"/>
    <property type="match status" value="1"/>
</dbReference>
<feature type="transmembrane region" description="Helical" evidence="18">
    <location>
        <begin position="137"/>
        <end position="164"/>
    </location>
</feature>
<dbReference type="CDD" id="cd00284">
    <property type="entry name" value="Cytochrome_b_N"/>
    <property type="match status" value="1"/>
</dbReference>
<feature type="domain" description="Cytochrome b/b6 C-terminal region profile" evidence="20">
    <location>
        <begin position="208"/>
        <end position="363"/>
    </location>
</feature>